<dbReference type="Proteomes" id="UP001530377">
    <property type="component" value="Unassembled WGS sequence"/>
</dbReference>
<protein>
    <recommendedName>
        <fullName evidence="3">Mesenchyme-specific cell surface glycoprotein</fullName>
    </recommendedName>
</protein>
<reference evidence="1 2" key="1">
    <citation type="submission" date="2024-10" db="EMBL/GenBank/DDBJ databases">
        <title>Updated reference genomes for cyclostephanoid diatoms.</title>
        <authorList>
            <person name="Roberts W.R."/>
            <person name="Alverson A.J."/>
        </authorList>
    </citation>
    <scope>NUCLEOTIDE SEQUENCE [LARGE SCALE GENOMIC DNA]</scope>
    <source>
        <strain evidence="1 2">AJA228-03</strain>
    </source>
</reference>
<proteinExistence type="predicted"/>
<dbReference type="PANTHER" id="PTHR46928:SF1">
    <property type="entry name" value="MESENCHYME-SPECIFIC CELL SURFACE GLYCOPROTEIN"/>
    <property type="match status" value="1"/>
</dbReference>
<keyword evidence="2" id="KW-1185">Reference proteome</keyword>
<dbReference type="AlphaFoldDB" id="A0ABD3SSQ0"/>
<dbReference type="SUPFAM" id="SSF50969">
    <property type="entry name" value="YVTN repeat-like/Quinoprotein amine dehydrogenase"/>
    <property type="match status" value="1"/>
</dbReference>
<dbReference type="InterPro" id="IPR052956">
    <property type="entry name" value="Mesenchyme-surface_protein"/>
</dbReference>
<evidence type="ECO:0000313" key="1">
    <source>
        <dbReference type="EMBL" id="KAL3827577.1"/>
    </source>
</evidence>
<sequence>MATTYDSKERILYGVSEAGFITLIDFGGGFVQPPQLPIVLKDQETYTDVYVCSEQGILFATTKDDPNLGSVAIYKAATRDSDTIAPPELIHTVEVGYGPDMIKPNKDCSILAVANEGEGDYEEFLINPEGSVSLIKEPFLDASTPPIVSTVSFPWTDAELLAKGIHLPLSENALEYWDDYSSIAGDINFTAARATYTAASVLEPEYLAWSADDAYVLVSLQENSALVKINVATEEAEDIYSYGLKSWEETPIDLIEDDGCSKMPTVTGLYSTQSPDSIETIIIGDDTYIAVANEGDDVEYGDFAERLKAEDIFVGTALGLQGMSADSTIFDPESPMTGQAKYFNSECEATMEAGAADAPDWCASSLRLTIGSSMIDYSDPTAPVIKKIVAIGGRGISIYKLTDNGLDLVWDSADELEKEGCAVYPWAHNGLQDEEFADVNGTLYMNNEDIQETLIEMNDPEEDGCEDRGDGQPGACALGDTVDERSLKDGPGAETLVVGEACGKRYLITAGEKNSIGYLYDISDITSPKLVQVFHLSPASETKNPVVAYEDRTLGEIDPESTIFIGENESPSGKAAIIFAGAFSSTTSFWEFDCGSDDLTLDTSAAEDALAPGTSTETGEDSVPAEAAPSTASSAFLATGSLASLGAAFILFIAV</sequence>
<dbReference type="InterPro" id="IPR011044">
    <property type="entry name" value="Quino_amine_DH_bsu"/>
</dbReference>
<dbReference type="EMBL" id="JALLPB020000002">
    <property type="protein sequence ID" value="KAL3827577.1"/>
    <property type="molecule type" value="Genomic_DNA"/>
</dbReference>
<organism evidence="1 2">
    <name type="scientific">Cyclostephanos tholiformis</name>
    <dbReference type="NCBI Taxonomy" id="382380"/>
    <lineage>
        <taxon>Eukaryota</taxon>
        <taxon>Sar</taxon>
        <taxon>Stramenopiles</taxon>
        <taxon>Ochrophyta</taxon>
        <taxon>Bacillariophyta</taxon>
        <taxon>Coscinodiscophyceae</taxon>
        <taxon>Thalassiosirophycidae</taxon>
        <taxon>Stephanodiscales</taxon>
        <taxon>Stephanodiscaceae</taxon>
        <taxon>Cyclostephanos</taxon>
    </lineage>
</organism>
<comment type="caution">
    <text evidence="1">The sequence shown here is derived from an EMBL/GenBank/DDBJ whole genome shotgun (WGS) entry which is preliminary data.</text>
</comment>
<gene>
    <name evidence="1" type="ORF">ACHAXA_002074</name>
</gene>
<accession>A0ABD3SSQ0</accession>
<evidence type="ECO:0000313" key="2">
    <source>
        <dbReference type="Proteomes" id="UP001530377"/>
    </source>
</evidence>
<dbReference type="PANTHER" id="PTHR46928">
    <property type="entry name" value="MESENCHYME-SPECIFIC CELL SURFACE GLYCOPROTEIN"/>
    <property type="match status" value="1"/>
</dbReference>
<evidence type="ECO:0008006" key="3">
    <source>
        <dbReference type="Google" id="ProtNLM"/>
    </source>
</evidence>
<name>A0ABD3SSQ0_9STRA</name>